<evidence type="ECO:0000313" key="1">
    <source>
        <dbReference type="EMBL" id="GFR59429.1"/>
    </source>
</evidence>
<protein>
    <submittedName>
        <fullName evidence="1">Uncharacterized protein</fullName>
    </submittedName>
</protein>
<dbReference type="AlphaFoldDB" id="A0AAV4EF84"/>
<sequence>MGLSPFPPLARVVGTRTLLMEIPLDEHPLGKKNGLESRKSDCEVQQHLQLRGHRPCWLAIPSDPARNTERGILVPYLGKLWSPTSRGNAE</sequence>
<keyword evidence="2" id="KW-1185">Reference proteome</keyword>
<accession>A0AAV4EF84</accession>
<gene>
    <name evidence="1" type="ORF">ElyMa_001793500</name>
</gene>
<dbReference type="EMBL" id="BMAT01003640">
    <property type="protein sequence ID" value="GFR59429.1"/>
    <property type="molecule type" value="Genomic_DNA"/>
</dbReference>
<organism evidence="1 2">
    <name type="scientific">Elysia marginata</name>
    <dbReference type="NCBI Taxonomy" id="1093978"/>
    <lineage>
        <taxon>Eukaryota</taxon>
        <taxon>Metazoa</taxon>
        <taxon>Spiralia</taxon>
        <taxon>Lophotrochozoa</taxon>
        <taxon>Mollusca</taxon>
        <taxon>Gastropoda</taxon>
        <taxon>Heterobranchia</taxon>
        <taxon>Euthyneura</taxon>
        <taxon>Panpulmonata</taxon>
        <taxon>Sacoglossa</taxon>
        <taxon>Placobranchoidea</taxon>
        <taxon>Plakobranchidae</taxon>
        <taxon>Elysia</taxon>
    </lineage>
</organism>
<proteinExistence type="predicted"/>
<dbReference type="Proteomes" id="UP000762676">
    <property type="component" value="Unassembled WGS sequence"/>
</dbReference>
<name>A0AAV4EF84_9GAST</name>
<comment type="caution">
    <text evidence="1">The sequence shown here is derived from an EMBL/GenBank/DDBJ whole genome shotgun (WGS) entry which is preliminary data.</text>
</comment>
<reference evidence="1 2" key="1">
    <citation type="journal article" date="2021" name="Elife">
        <title>Chloroplast acquisition without the gene transfer in kleptoplastic sea slugs, Plakobranchus ocellatus.</title>
        <authorList>
            <person name="Maeda T."/>
            <person name="Takahashi S."/>
            <person name="Yoshida T."/>
            <person name="Shimamura S."/>
            <person name="Takaki Y."/>
            <person name="Nagai Y."/>
            <person name="Toyoda A."/>
            <person name="Suzuki Y."/>
            <person name="Arimoto A."/>
            <person name="Ishii H."/>
            <person name="Satoh N."/>
            <person name="Nishiyama T."/>
            <person name="Hasebe M."/>
            <person name="Maruyama T."/>
            <person name="Minagawa J."/>
            <person name="Obokata J."/>
            <person name="Shigenobu S."/>
        </authorList>
    </citation>
    <scope>NUCLEOTIDE SEQUENCE [LARGE SCALE GENOMIC DNA]</scope>
</reference>
<evidence type="ECO:0000313" key="2">
    <source>
        <dbReference type="Proteomes" id="UP000762676"/>
    </source>
</evidence>